<reference evidence="2" key="1">
    <citation type="submission" date="2014-09" db="EMBL/GenBank/DDBJ databases">
        <authorList>
            <person name="Magalhaes I.L.F."/>
            <person name="Oliveira U."/>
            <person name="Santos F.R."/>
            <person name="Vidigal T.H.D.A."/>
            <person name="Brescovit A.D."/>
            <person name="Santos A.J."/>
        </authorList>
    </citation>
    <scope>NUCLEOTIDE SEQUENCE</scope>
    <source>
        <tissue evidence="2">Shoot tissue taken approximately 20 cm above the soil surface</tissue>
    </source>
</reference>
<accession>A0A0A8Y1D3</accession>
<dbReference type="EMBL" id="GBRH01278004">
    <property type="protein sequence ID" value="JAD19891.1"/>
    <property type="molecule type" value="Transcribed_RNA"/>
</dbReference>
<name>A0A0A8Y1D3_ARUDO</name>
<feature type="transmembrane region" description="Helical" evidence="1">
    <location>
        <begin position="15"/>
        <end position="37"/>
    </location>
</feature>
<dbReference type="AlphaFoldDB" id="A0A0A8Y1D3"/>
<evidence type="ECO:0000256" key="1">
    <source>
        <dbReference type="SAM" id="Phobius"/>
    </source>
</evidence>
<keyword evidence="1" id="KW-0812">Transmembrane</keyword>
<protein>
    <submittedName>
        <fullName evidence="2">Uncharacterized protein</fullName>
    </submittedName>
</protein>
<evidence type="ECO:0000313" key="2">
    <source>
        <dbReference type="EMBL" id="JAD19891.1"/>
    </source>
</evidence>
<organism evidence="2">
    <name type="scientific">Arundo donax</name>
    <name type="common">Giant reed</name>
    <name type="synonym">Donax arundinaceus</name>
    <dbReference type="NCBI Taxonomy" id="35708"/>
    <lineage>
        <taxon>Eukaryota</taxon>
        <taxon>Viridiplantae</taxon>
        <taxon>Streptophyta</taxon>
        <taxon>Embryophyta</taxon>
        <taxon>Tracheophyta</taxon>
        <taxon>Spermatophyta</taxon>
        <taxon>Magnoliopsida</taxon>
        <taxon>Liliopsida</taxon>
        <taxon>Poales</taxon>
        <taxon>Poaceae</taxon>
        <taxon>PACMAD clade</taxon>
        <taxon>Arundinoideae</taxon>
        <taxon>Arundineae</taxon>
        <taxon>Arundo</taxon>
    </lineage>
</organism>
<keyword evidence="1" id="KW-0472">Membrane</keyword>
<proteinExistence type="predicted"/>
<reference evidence="2" key="2">
    <citation type="journal article" date="2015" name="Data Brief">
        <title>Shoot transcriptome of the giant reed, Arundo donax.</title>
        <authorList>
            <person name="Barrero R.A."/>
            <person name="Guerrero F.D."/>
            <person name="Moolhuijzen P."/>
            <person name="Goolsby J.A."/>
            <person name="Tidwell J."/>
            <person name="Bellgard S.E."/>
            <person name="Bellgard M.I."/>
        </authorList>
    </citation>
    <scope>NUCLEOTIDE SEQUENCE</scope>
    <source>
        <tissue evidence="2">Shoot tissue taken approximately 20 cm above the soil surface</tissue>
    </source>
</reference>
<keyword evidence="1" id="KW-1133">Transmembrane helix</keyword>
<sequence>MKPITNLTSDAATELAHTSCCLLVFLYQIICCLLHIFC</sequence>